<evidence type="ECO:0000313" key="4">
    <source>
        <dbReference type="RefSeq" id="XP_030081428.1"/>
    </source>
</evidence>
<gene>
    <name evidence="4" type="primary">LOC115483472</name>
</gene>
<dbReference type="AlphaFoldDB" id="A0A6J2SUE4"/>
<keyword evidence="3" id="KW-1185">Reference proteome</keyword>
<feature type="chain" id="PRO_5026900820" evidence="2">
    <location>
        <begin position="21"/>
        <end position="154"/>
    </location>
</feature>
<dbReference type="OMA" id="GGYWRMV"/>
<feature type="compositionally biased region" description="Acidic residues" evidence="1">
    <location>
        <begin position="128"/>
        <end position="154"/>
    </location>
</feature>
<name>A0A6J2SUE4_DROHY</name>
<dbReference type="GeneID" id="115483472"/>
<accession>A0A6J2SUE4</accession>
<dbReference type="OrthoDB" id="7872732at2759"/>
<organism evidence="3 4">
    <name type="scientific">Drosophila hydei</name>
    <name type="common">Fruit fly</name>
    <dbReference type="NCBI Taxonomy" id="7224"/>
    <lineage>
        <taxon>Eukaryota</taxon>
        <taxon>Metazoa</taxon>
        <taxon>Ecdysozoa</taxon>
        <taxon>Arthropoda</taxon>
        <taxon>Hexapoda</taxon>
        <taxon>Insecta</taxon>
        <taxon>Pterygota</taxon>
        <taxon>Neoptera</taxon>
        <taxon>Endopterygota</taxon>
        <taxon>Diptera</taxon>
        <taxon>Brachycera</taxon>
        <taxon>Muscomorpha</taxon>
        <taxon>Ephydroidea</taxon>
        <taxon>Drosophilidae</taxon>
        <taxon>Drosophila</taxon>
    </lineage>
</organism>
<evidence type="ECO:0000256" key="2">
    <source>
        <dbReference type="SAM" id="SignalP"/>
    </source>
</evidence>
<evidence type="ECO:0000256" key="1">
    <source>
        <dbReference type="SAM" id="MobiDB-lite"/>
    </source>
</evidence>
<evidence type="ECO:0000313" key="3">
    <source>
        <dbReference type="Proteomes" id="UP000504633"/>
    </source>
</evidence>
<keyword evidence="2" id="KW-0732">Signal</keyword>
<proteinExistence type="predicted"/>
<dbReference type="Proteomes" id="UP000504633">
    <property type="component" value="Unplaced"/>
</dbReference>
<feature type="signal peptide" evidence="2">
    <location>
        <begin position="1"/>
        <end position="20"/>
    </location>
</feature>
<dbReference type="RefSeq" id="XP_030081428.1">
    <property type="nucleotide sequence ID" value="XM_030225568.1"/>
</dbReference>
<sequence length="154" mass="17067">MHIVSVVSLIIGSIFAYTLAAPQTNSDILSTALANLAIQLAKQKNSTIAIGNGTVTITGIANSNATATIDGHKPVWQHYSRPVGWNYGWINGWNNGWNGFWRGNPEEENDIETPEDDEQIVELMSENYPEDPEDADDAEDLKEEEFEEENEMAV</sequence>
<feature type="region of interest" description="Disordered" evidence="1">
    <location>
        <begin position="124"/>
        <end position="154"/>
    </location>
</feature>
<protein>
    <submittedName>
        <fullName evidence="4">Uncharacterized protein LOC115483472</fullName>
    </submittedName>
</protein>
<dbReference type="KEGG" id="dhe:115483472"/>
<reference evidence="4" key="1">
    <citation type="submission" date="2025-08" db="UniProtKB">
        <authorList>
            <consortium name="RefSeq"/>
        </authorList>
    </citation>
    <scope>IDENTIFICATION</scope>
    <source>
        <strain evidence="4">15085-1641.00</strain>
        <tissue evidence="4">Whole body</tissue>
    </source>
</reference>